<dbReference type="PANTHER" id="PTHR13871:SF81">
    <property type="entry name" value="NUCLEOREDOXIN 3-RELATED"/>
    <property type="match status" value="1"/>
</dbReference>
<dbReference type="EC" id="1.8.1.8" evidence="1"/>
<dbReference type="SUPFAM" id="SSF52833">
    <property type="entry name" value="Thioredoxin-like"/>
    <property type="match status" value="2"/>
</dbReference>
<dbReference type="Pfam" id="PF03107">
    <property type="entry name" value="C1_2"/>
    <property type="match status" value="1"/>
</dbReference>
<evidence type="ECO:0000256" key="5">
    <source>
        <dbReference type="ARBA" id="ARBA00025782"/>
    </source>
</evidence>
<evidence type="ECO:0000313" key="9">
    <source>
        <dbReference type="EMBL" id="KAK1315592.1"/>
    </source>
</evidence>
<dbReference type="Gene3D" id="3.40.30.10">
    <property type="entry name" value="Glutaredoxin"/>
    <property type="match status" value="2"/>
</dbReference>
<dbReference type="Proteomes" id="UP001180020">
    <property type="component" value="Unassembled WGS sequence"/>
</dbReference>
<evidence type="ECO:0000256" key="2">
    <source>
        <dbReference type="ARBA" id="ARBA00022737"/>
    </source>
</evidence>
<dbReference type="SUPFAM" id="SSF57889">
    <property type="entry name" value="Cysteine-rich domain"/>
    <property type="match status" value="1"/>
</dbReference>
<evidence type="ECO:0000256" key="1">
    <source>
        <dbReference type="ARBA" id="ARBA00012612"/>
    </source>
</evidence>
<name>A0AAV9ETT6_ACOCL</name>
<comment type="catalytic activity">
    <reaction evidence="7">
        <text>[protein]-dithiol + NADP(+) = [protein]-disulfide + NADPH + H(+)</text>
        <dbReference type="Rhea" id="RHEA:18753"/>
        <dbReference type="Rhea" id="RHEA-COMP:10593"/>
        <dbReference type="Rhea" id="RHEA-COMP:10594"/>
        <dbReference type="ChEBI" id="CHEBI:15378"/>
        <dbReference type="ChEBI" id="CHEBI:29950"/>
        <dbReference type="ChEBI" id="CHEBI:50058"/>
        <dbReference type="ChEBI" id="CHEBI:57783"/>
        <dbReference type="ChEBI" id="CHEBI:58349"/>
        <dbReference type="EC" id="1.8.1.8"/>
    </reaction>
</comment>
<comment type="caution">
    <text evidence="9">The sequence shown here is derived from an EMBL/GenBank/DDBJ whole genome shotgun (WGS) entry which is preliminary data.</text>
</comment>
<reference evidence="9" key="2">
    <citation type="submission" date="2023-06" db="EMBL/GenBank/DDBJ databases">
        <authorList>
            <person name="Ma L."/>
            <person name="Liu K.-W."/>
            <person name="Li Z."/>
            <person name="Hsiao Y.-Y."/>
            <person name="Qi Y."/>
            <person name="Fu T."/>
            <person name="Tang G."/>
            <person name="Zhang D."/>
            <person name="Sun W.-H."/>
            <person name="Liu D.-K."/>
            <person name="Li Y."/>
            <person name="Chen G.-Z."/>
            <person name="Liu X.-D."/>
            <person name="Liao X.-Y."/>
            <person name="Jiang Y.-T."/>
            <person name="Yu X."/>
            <person name="Hao Y."/>
            <person name="Huang J."/>
            <person name="Zhao X.-W."/>
            <person name="Ke S."/>
            <person name="Chen Y.-Y."/>
            <person name="Wu W.-L."/>
            <person name="Hsu J.-L."/>
            <person name="Lin Y.-F."/>
            <person name="Huang M.-D."/>
            <person name="Li C.-Y."/>
            <person name="Huang L."/>
            <person name="Wang Z.-W."/>
            <person name="Zhao X."/>
            <person name="Zhong W.-Y."/>
            <person name="Peng D.-H."/>
            <person name="Ahmad S."/>
            <person name="Lan S."/>
            <person name="Zhang J.-S."/>
            <person name="Tsai W.-C."/>
            <person name="Van De Peer Y."/>
            <person name="Liu Z.-J."/>
        </authorList>
    </citation>
    <scope>NUCLEOTIDE SEQUENCE</scope>
    <source>
        <strain evidence="9">CP</strain>
        <tissue evidence="9">Leaves</tissue>
    </source>
</reference>
<feature type="domain" description="Thioredoxin" evidence="8">
    <location>
        <begin position="167"/>
        <end position="357"/>
    </location>
</feature>
<dbReference type="AlphaFoldDB" id="A0AAV9ETT6"/>
<keyword evidence="10" id="KW-1185">Reference proteome</keyword>
<keyword evidence="2" id="KW-0677">Repeat</keyword>
<dbReference type="InterPro" id="IPR036249">
    <property type="entry name" value="Thioredoxin-like_sf"/>
</dbReference>
<protein>
    <recommendedName>
        <fullName evidence="1">protein-disulfide reductase</fullName>
        <ecNumber evidence="1">1.8.1.8</ecNumber>
    </recommendedName>
</protein>
<sequence length="419" mass="46872">MFARDTKASRSIGPPTECFIFHARAMEARLPCSNKVCGEEHKVMCVELVANRFLRKVVPLSSALDGKQTCLYFSASWCRPCRNFAPHLLHLYHSLRSSSSANPQFEVVFVSSDRDELSFSTHFNSMPWLAVPFDPDLHSRIRQRCCVDRIPSLVPLINIGPDCYVGEDAVQLVEDYGVDAFPFDGDRRRELKALDDARRRGGVIGDLLRSGDRNFVVYRDGSKVPITQLVGKTVGLYFSARWSPPCRAFTASLAEAYLELARTETAEFEVVFVSTDRNEDEFAESLSGMPWPAIPYNDRTRQDLSRIFQVNVLPTLVVIGPDQGELGTDGRAMVAAYGAAAYPFTEAREAELEAGLKREGEGLPKLVRDTRHAHTLRLDMIKAYVCDSCMGKGRFWAFSCADCDFDLHPACLVTSEESI</sequence>
<dbReference type="InterPro" id="IPR012336">
    <property type="entry name" value="Thioredoxin-like_fold"/>
</dbReference>
<dbReference type="InterPro" id="IPR046349">
    <property type="entry name" value="C1-like_sf"/>
</dbReference>
<comment type="similarity">
    <text evidence="5">Belongs to the nucleoredoxin family.</text>
</comment>
<proteinExistence type="inferred from homology"/>
<keyword evidence="4" id="KW-0520">NAD</keyword>
<organism evidence="9 10">
    <name type="scientific">Acorus calamus</name>
    <name type="common">Sweet flag</name>
    <dbReference type="NCBI Taxonomy" id="4465"/>
    <lineage>
        <taxon>Eukaryota</taxon>
        <taxon>Viridiplantae</taxon>
        <taxon>Streptophyta</taxon>
        <taxon>Embryophyta</taxon>
        <taxon>Tracheophyta</taxon>
        <taxon>Spermatophyta</taxon>
        <taxon>Magnoliopsida</taxon>
        <taxon>Liliopsida</taxon>
        <taxon>Acoraceae</taxon>
        <taxon>Acorus</taxon>
    </lineage>
</organism>
<reference evidence="9" key="1">
    <citation type="journal article" date="2023" name="Nat. Commun.">
        <title>Diploid and tetraploid genomes of Acorus and the evolution of monocots.</title>
        <authorList>
            <person name="Ma L."/>
            <person name="Liu K.W."/>
            <person name="Li Z."/>
            <person name="Hsiao Y.Y."/>
            <person name="Qi Y."/>
            <person name="Fu T."/>
            <person name="Tang G.D."/>
            <person name="Zhang D."/>
            <person name="Sun W.H."/>
            <person name="Liu D.K."/>
            <person name="Li Y."/>
            <person name="Chen G.Z."/>
            <person name="Liu X.D."/>
            <person name="Liao X.Y."/>
            <person name="Jiang Y.T."/>
            <person name="Yu X."/>
            <person name="Hao Y."/>
            <person name="Huang J."/>
            <person name="Zhao X.W."/>
            <person name="Ke S."/>
            <person name="Chen Y.Y."/>
            <person name="Wu W.L."/>
            <person name="Hsu J.L."/>
            <person name="Lin Y.F."/>
            <person name="Huang M.D."/>
            <person name="Li C.Y."/>
            <person name="Huang L."/>
            <person name="Wang Z.W."/>
            <person name="Zhao X."/>
            <person name="Zhong W.Y."/>
            <person name="Peng D.H."/>
            <person name="Ahmad S."/>
            <person name="Lan S."/>
            <person name="Zhang J.S."/>
            <person name="Tsai W.C."/>
            <person name="Van de Peer Y."/>
            <person name="Liu Z.J."/>
        </authorList>
    </citation>
    <scope>NUCLEOTIDE SEQUENCE</scope>
    <source>
        <strain evidence="9">CP</strain>
    </source>
</reference>
<dbReference type="InterPro" id="IPR052259">
    <property type="entry name" value="Nucleoredoxin-like"/>
</dbReference>
<dbReference type="GO" id="GO:0047134">
    <property type="term" value="F:protein-disulfide reductase [NAD(P)H] activity"/>
    <property type="evidence" value="ECO:0007669"/>
    <property type="project" value="UniProtKB-EC"/>
</dbReference>
<dbReference type="InterPro" id="IPR013766">
    <property type="entry name" value="Thioredoxin_domain"/>
</dbReference>
<dbReference type="InterPro" id="IPR004146">
    <property type="entry name" value="DC1"/>
</dbReference>
<dbReference type="EMBL" id="JAUJYO010000005">
    <property type="protein sequence ID" value="KAK1315592.1"/>
    <property type="molecule type" value="Genomic_DNA"/>
</dbReference>
<dbReference type="Pfam" id="PF13905">
    <property type="entry name" value="Thioredoxin_8"/>
    <property type="match status" value="2"/>
</dbReference>
<accession>A0AAV9ETT6</accession>
<dbReference type="PANTHER" id="PTHR13871">
    <property type="entry name" value="THIOREDOXIN"/>
    <property type="match status" value="1"/>
</dbReference>
<evidence type="ECO:0000313" key="10">
    <source>
        <dbReference type="Proteomes" id="UP001180020"/>
    </source>
</evidence>
<evidence type="ECO:0000259" key="8">
    <source>
        <dbReference type="PROSITE" id="PS51352"/>
    </source>
</evidence>
<keyword evidence="3" id="KW-0560">Oxidoreductase</keyword>
<gene>
    <name evidence="9" type="ORF">QJS10_CPA05g02466</name>
</gene>
<evidence type="ECO:0000256" key="3">
    <source>
        <dbReference type="ARBA" id="ARBA00023002"/>
    </source>
</evidence>
<dbReference type="PROSITE" id="PS51352">
    <property type="entry name" value="THIOREDOXIN_2"/>
    <property type="match status" value="1"/>
</dbReference>
<evidence type="ECO:0000256" key="4">
    <source>
        <dbReference type="ARBA" id="ARBA00023027"/>
    </source>
</evidence>
<evidence type="ECO:0000256" key="6">
    <source>
        <dbReference type="ARBA" id="ARBA00047388"/>
    </source>
</evidence>
<comment type="catalytic activity">
    <reaction evidence="6">
        <text>[protein]-dithiol + NAD(+) = [protein]-disulfide + NADH + H(+)</text>
        <dbReference type="Rhea" id="RHEA:18749"/>
        <dbReference type="Rhea" id="RHEA-COMP:10593"/>
        <dbReference type="Rhea" id="RHEA-COMP:10594"/>
        <dbReference type="ChEBI" id="CHEBI:15378"/>
        <dbReference type="ChEBI" id="CHEBI:29950"/>
        <dbReference type="ChEBI" id="CHEBI:50058"/>
        <dbReference type="ChEBI" id="CHEBI:57540"/>
        <dbReference type="ChEBI" id="CHEBI:57945"/>
        <dbReference type="EC" id="1.8.1.8"/>
    </reaction>
</comment>
<evidence type="ECO:0000256" key="7">
    <source>
        <dbReference type="ARBA" id="ARBA00047804"/>
    </source>
</evidence>